<dbReference type="GO" id="GO:0016491">
    <property type="term" value="F:oxidoreductase activity"/>
    <property type="evidence" value="ECO:0007669"/>
    <property type="project" value="UniProtKB-KW"/>
</dbReference>
<name>A0A5C3NAI1_9AGAM</name>
<dbReference type="AlphaFoldDB" id="A0A5C3NAI1"/>
<dbReference type="PANTHER" id="PTHR47706:SF9">
    <property type="entry name" value="NMRA-LIKE DOMAIN-CONTAINING PROTEIN-RELATED"/>
    <property type="match status" value="1"/>
</dbReference>
<accession>A0A5C3NAI1</accession>
<dbReference type="Proteomes" id="UP000305948">
    <property type="component" value="Unassembled WGS sequence"/>
</dbReference>
<evidence type="ECO:0000259" key="3">
    <source>
        <dbReference type="Pfam" id="PF05368"/>
    </source>
</evidence>
<dbReference type="Pfam" id="PF05368">
    <property type="entry name" value="NmrA"/>
    <property type="match status" value="1"/>
</dbReference>
<sequence>MGGIDSIKTEQTAPAKAAKQAGVKLFVPSEFGMSTPDLPREGFLAVKPEFQDALREIGVPYALFYTGNWLDWVFRPIFGWDSANGRVAIPGDGNAPMSATSRTDASRYVVHVLTHLPRDQLEGKTFRVEADRKTWNEILQLYQSKTGRIMQATYKPVSKLQAALKWDSREFADIANIIFLQTALGRGVVGQPGENDNDLFPDWNPSKYVDFM</sequence>
<evidence type="ECO:0000256" key="2">
    <source>
        <dbReference type="ARBA" id="ARBA00023002"/>
    </source>
</evidence>
<dbReference type="SUPFAM" id="SSF51735">
    <property type="entry name" value="NAD(P)-binding Rossmann-fold domains"/>
    <property type="match status" value="1"/>
</dbReference>
<keyword evidence="2" id="KW-0560">Oxidoreductase</keyword>
<evidence type="ECO:0000256" key="1">
    <source>
        <dbReference type="ARBA" id="ARBA00022857"/>
    </source>
</evidence>
<organism evidence="4 5">
    <name type="scientific">Heliocybe sulcata</name>
    <dbReference type="NCBI Taxonomy" id="5364"/>
    <lineage>
        <taxon>Eukaryota</taxon>
        <taxon>Fungi</taxon>
        <taxon>Dikarya</taxon>
        <taxon>Basidiomycota</taxon>
        <taxon>Agaricomycotina</taxon>
        <taxon>Agaricomycetes</taxon>
        <taxon>Gloeophyllales</taxon>
        <taxon>Gloeophyllaceae</taxon>
        <taxon>Heliocybe</taxon>
    </lineage>
</organism>
<dbReference type="EMBL" id="ML213506">
    <property type="protein sequence ID" value="TFK54330.1"/>
    <property type="molecule type" value="Genomic_DNA"/>
</dbReference>
<feature type="domain" description="NmrA-like" evidence="3">
    <location>
        <begin position="11"/>
        <end position="162"/>
    </location>
</feature>
<dbReference type="InterPro" id="IPR051609">
    <property type="entry name" value="NmrA/Isoflavone_reductase-like"/>
</dbReference>
<proteinExistence type="predicted"/>
<gene>
    <name evidence="4" type="ORF">OE88DRAFT_1654953</name>
</gene>
<dbReference type="InterPro" id="IPR036291">
    <property type="entry name" value="NAD(P)-bd_dom_sf"/>
</dbReference>
<reference evidence="4 5" key="1">
    <citation type="journal article" date="2019" name="Nat. Ecol. Evol.">
        <title>Megaphylogeny resolves global patterns of mushroom evolution.</title>
        <authorList>
            <person name="Varga T."/>
            <person name="Krizsan K."/>
            <person name="Foldi C."/>
            <person name="Dima B."/>
            <person name="Sanchez-Garcia M."/>
            <person name="Sanchez-Ramirez S."/>
            <person name="Szollosi G.J."/>
            <person name="Szarkandi J.G."/>
            <person name="Papp V."/>
            <person name="Albert L."/>
            <person name="Andreopoulos W."/>
            <person name="Angelini C."/>
            <person name="Antonin V."/>
            <person name="Barry K.W."/>
            <person name="Bougher N.L."/>
            <person name="Buchanan P."/>
            <person name="Buyck B."/>
            <person name="Bense V."/>
            <person name="Catcheside P."/>
            <person name="Chovatia M."/>
            <person name="Cooper J."/>
            <person name="Damon W."/>
            <person name="Desjardin D."/>
            <person name="Finy P."/>
            <person name="Geml J."/>
            <person name="Haridas S."/>
            <person name="Hughes K."/>
            <person name="Justo A."/>
            <person name="Karasinski D."/>
            <person name="Kautmanova I."/>
            <person name="Kiss B."/>
            <person name="Kocsube S."/>
            <person name="Kotiranta H."/>
            <person name="LaButti K.M."/>
            <person name="Lechner B.E."/>
            <person name="Liimatainen K."/>
            <person name="Lipzen A."/>
            <person name="Lukacs Z."/>
            <person name="Mihaltcheva S."/>
            <person name="Morgado L.N."/>
            <person name="Niskanen T."/>
            <person name="Noordeloos M.E."/>
            <person name="Ohm R.A."/>
            <person name="Ortiz-Santana B."/>
            <person name="Ovrebo C."/>
            <person name="Racz N."/>
            <person name="Riley R."/>
            <person name="Savchenko A."/>
            <person name="Shiryaev A."/>
            <person name="Soop K."/>
            <person name="Spirin V."/>
            <person name="Szebenyi C."/>
            <person name="Tomsovsky M."/>
            <person name="Tulloss R.E."/>
            <person name="Uehling J."/>
            <person name="Grigoriev I.V."/>
            <person name="Vagvolgyi C."/>
            <person name="Papp T."/>
            <person name="Martin F.M."/>
            <person name="Miettinen O."/>
            <person name="Hibbett D.S."/>
            <person name="Nagy L.G."/>
        </authorList>
    </citation>
    <scope>NUCLEOTIDE SEQUENCE [LARGE SCALE GENOMIC DNA]</scope>
    <source>
        <strain evidence="4 5">OMC1185</strain>
    </source>
</reference>
<dbReference type="Gene3D" id="3.40.50.720">
    <property type="entry name" value="NAD(P)-binding Rossmann-like Domain"/>
    <property type="match status" value="1"/>
</dbReference>
<dbReference type="InterPro" id="IPR008030">
    <property type="entry name" value="NmrA-like"/>
</dbReference>
<protein>
    <recommendedName>
        <fullName evidence="3">NmrA-like domain-containing protein</fullName>
    </recommendedName>
</protein>
<dbReference type="OrthoDB" id="5283654at2759"/>
<keyword evidence="1" id="KW-0521">NADP</keyword>
<dbReference type="PANTHER" id="PTHR47706">
    <property type="entry name" value="NMRA-LIKE FAMILY PROTEIN"/>
    <property type="match status" value="1"/>
</dbReference>
<keyword evidence="5" id="KW-1185">Reference proteome</keyword>
<evidence type="ECO:0000313" key="5">
    <source>
        <dbReference type="Proteomes" id="UP000305948"/>
    </source>
</evidence>
<evidence type="ECO:0000313" key="4">
    <source>
        <dbReference type="EMBL" id="TFK54330.1"/>
    </source>
</evidence>